<organism evidence="10 11">
    <name type="scientific">Oceanotoga teriensis</name>
    <dbReference type="NCBI Taxonomy" id="515440"/>
    <lineage>
        <taxon>Bacteria</taxon>
        <taxon>Thermotogati</taxon>
        <taxon>Thermotogota</taxon>
        <taxon>Thermotogae</taxon>
        <taxon>Petrotogales</taxon>
        <taxon>Petrotogaceae</taxon>
        <taxon>Oceanotoga</taxon>
    </lineage>
</organism>
<dbReference type="GO" id="GO:0005886">
    <property type="term" value="C:plasma membrane"/>
    <property type="evidence" value="ECO:0007669"/>
    <property type="project" value="UniProtKB-SubCell"/>
</dbReference>
<feature type="transmembrane region" description="Helical" evidence="8">
    <location>
        <begin position="185"/>
        <end position="204"/>
    </location>
</feature>
<comment type="subcellular location">
    <subcellularLocation>
        <location evidence="1">Cell membrane</location>
        <topology evidence="1">Multi-pass membrane protein</topology>
    </subcellularLocation>
    <subcellularLocation>
        <location evidence="7">Membrane</location>
        <topology evidence="7">Multi-pass membrane protein</topology>
    </subcellularLocation>
</comment>
<feature type="transmembrane region" description="Helical" evidence="8">
    <location>
        <begin position="364"/>
        <end position="380"/>
    </location>
</feature>
<comment type="caution">
    <text evidence="10">The sequence shown here is derived from an EMBL/GenBank/DDBJ whole genome shotgun (WGS) entry which is preliminary data.</text>
</comment>
<dbReference type="Pfam" id="PF00361">
    <property type="entry name" value="Proton_antipo_M"/>
    <property type="match status" value="1"/>
</dbReference>
<keyword evidence="6 8" id="KW-0472">Membrane</keyword>
<protein>
    <submittedName>
        <fullName evidence="10">Multisubunit sodium/proton antiporter MrpD subunit</fullName>
    </submittedName>
</protein>
<reference evidence="10 11" key="1">
    <citation type="submission" date="2018-05" db="EMBL/GenBank/DDBJ databases">
        <title>Genomic Encyclopedia of Type Strains, Phase IV (KMG-IV): sequencing the most valuable type-strain genomes for metagenomic binning, comparative biology and taxonomic classification.</title>
        <authorList>
            <person name="Goeker M."/>
        </authorList>
    </citation>
    <scope>NUCLEOTIDE SEQUENCE [LARGE SCALE GENOMIC DNA]</scope>
    <source>
        <strain evidence="10 11">DSM 24906</strain>
    </source>
</reference>
<feature type="transmembrane region" description="Helical" evidence="8">
    <location>
        <begin position="91"/>
        <end position="109"/>
    </location>
</feature>
<feature type="transmembrane region" description="Helical" evidence="8">
    <location>
        <begin position="392"/>
        <end position="410"/>
    </location>
</feature>
<feature type="transmembrane region" description="Helical" evidence="8">
    <location>
        <begin position="336"/>
        <end position="358"/>
    </location>
</feature>
<feature type="transmembrane region" description="Helical" evidence="8">
    <location>
        <begin position="422"/>
        <end position="438"/>
    </location>
</feature>
<feature type="transmembrane region" description="Helical" evidence="8">
    <location>
        <begin position="295"/>
        <end position="316"/>
    </location>
</feature>
<dbReference type="InterPro" id="IPR050586">
    <property type="entry name" value="CPA3_Na-H_Antiporter_D"/>
</dbReference>
<feature type="domain" description="NADH:quinone oxidoreductase/Mrp antiporter transmembrane" evidence="9">
    <location>
        <begin position="109"/>
        <end position="361"/>
    </location>
</feature>
<keyword evidence="3" id="KW-1003">Cell membrane</keyword>
<feature type="transmembrane region" description="Helical" evidence="8">
    <location>
        <begin position="145"/>
        <end position="165"/>
    </location>
</feature>
<gene>
    <name evidence="10" type="ORF">C7380_12633</name>
</gene>
<dbReference type="EMBL" id="QGGI01000026">
    <property type="protein sequence ID" value="PWJ87151.1"/>
    <property type="molecule type" value="Genomic_DNA"/>
</dbReference>
<feature type="transmembrane region" description="Helical" evidence="8">
    <location>
        <begin position="247"/>
        <end position="264"/>
    </location>
</feature>
<comment type="similarity">
    <text evidence="2">Belongs to the CPA3 antiporters (TC 2.A.63) subunit D family.</text>
</comment>
<feature type="transmembrane region" description="Helical" evidence="8">
    <location>
        <begin position="458"/>
        <end position="478"/>
    </location>
</feature>
<evidence type="ECO:0000256" key="3">
    <source>
        <dbReference type="ARBA" id="ARBA00022475"/>
    </source>
</evidence>
<feature type="transmembrane region" description="Helical" evidence="8">
    <location>
        <begin position="271"/>
        <end position="289"/>
    </location>
</feature>
<evidence type="ECO:0000259" key="9">
    <source>
        <dbReference type="Pfam" id="PF00361"/>
    </source>
</evidence>
<evidence type="ECO:0000256" key="6">
    <source>
        <dbReference type="ARBA" id="ARBA00023136"/>
    </source>
</evidence>
<feature type="transmembrane region" description="Helical" evidence="8">
    <location>
        <begin position="64"/>
        <end position="84"/>
    </location>
</feature>
<evidence type="ECO:0000256" key="4">
    <source>
        <dbReference type="ARBA" id="ARBA00022692"/>
    </source>
</evidence>
<accession>A0AA45C4U1</accession>
<dbReference type="AlphaFoldDB" id="A0AA45C4U1"/>
<dbReference type="InterPro" id="IPR001750">
    <property type="entry name" value="ND/Mrp_TM"/>
</dbReference>
<dbReference type="Proteomes" id="UP000245921">
    <property type="component" value="Unassembled WGS sequence"/>
</dbReference>
<feature type="transmembrane region" description="Helical" evidence="8">
    <location>
        <begin position="115"/>
        <end position="133"/>
    </location>
</feature>
<dbReference type="RefSeq" id="WP_158274911.1">
    <property type="nucleotide sequence ID" value="NZ_QGGI01000026.1"/>
</dbReference>
<feature type="transmembrane region" description="Helical" evidence="8">
    <location>
        <begin position="26"/>
        <end position="44"/>
    </location>
</feature>
<proteinExistence type="inferred from homology"/>
<evidence type="ECO:0000256" key="7">
    <source>
        <dbReference type="RuleBase" id="RU000320"/>
    </source>
</evidence>
<keyword evidence="11" id="KW-1185">Reference proteome</keyword>
<dbReference type="PANTHER" id="PTHR42703:SF1">
    <property type="entry name" value="NA(+)_H(+) ANTIPORTER SUBUNIT D1"/>
    <property type="match status" value="1"/>
</dbReference>
<sequence>MYLTLALIPISAGIICYLIKSKYKNIPVYISFIYNFFIIMSSKPGNFTPGNYDFIRGIEFVFNAEIRILLLSVLLFFILIFFRVKDIYKKEFNLFFLVLYGSINSFFMSRDFFNIYVHIELISIIIFLLIAMDRNTKRIWASMKYMFMSTIALQFYLIGVGIIYMKSGTLNLPYNLEKGIDTIPYILITFSLLIKSGGILLSGWLPDAHSEAIKGISPLLSGLIVKIGLYTIYLISPSIDTKINNIIIYYSLITATISSIFTLFEDDIKKMLAFSTMTNMSYGLLIILINKDLFIYFIIYHMFSKGILFFIFEDIYEKEKTKSLTKLNGSFISIDIYILMIILFMSLSGVYPSMFYFIKKSLPNFLFLNINVLISGMYMIKVLKKFKIKKDINFKYIINYIVMFFLTYIYSNKIFEYKSIEISPYIYFFVGTILYIILEKICNKKIISFEKKFRNIKFFTLENSLLYQLIFLVIIMSLKYI</sequence>
<evidence type="ECO:0000256" key="8">
    <source>
        <dbReference type="SAM" id="Phobius"/>
    </source>
</evidence>
<evidence type="ECO:0000256" key="5">
    <source>
        <dbReference type="ARBA" id="ARBA00022989"/>
    </source>
</evidence>
<evidence type="ECO:0000313" key="10">
    <source>
        <dbReference type="EMBL" id="PWJ87151.1"/>
    </source>
</evidence>
<evidence type="ECO:0000256" key="1">
    <source>
        <dbReference type="ARBA" id="ARBA00004651"/>
    </source>
</evidence>
<keyword evidence="5 8" id="KW-1133">Transmembrane helix</keyword>
<name>A0AA45C4U1_9BACT</name>
<keyword evidence="4 7" id="KW-0812">Transmembrane</keyword>
<evidence type="ECO:0000313" key="11">
    <source>
        <dbReference type="Proteomes" id="UP000245921"/>
    </source>
</evidence>
<feature type="transmembrane region" description="Helical" evidence="8">
    <location>
        <begin position="216"/>
        <end position="235"/>
    </location>
</feature>
<dbReference type="PANTHER" id="PTHR42703">
    <property type="entry name" value="NADH DEHYDROGENASE"/>
    <property type="match status" value="1"/>
</dbReference>
<evidence type="ECO:0000256" key="2">
    <source>
        <dbReference type="ARBA" id="ARBA00005346"/>
    </source>
</evidence>